<evidence type="ECO:0000313" key="2">
    <source>
        <dbReference type="Proteomes" id="UP000050420"/>
    </source>
</evidence>
<reference evidence="1 2" key="1">
    <citation type="submission" date="2015-09" db="EMBL/GenBank/DDBJ databases">
        <title>Genome announcement of multiple Pseudomonas syringae strains.</title>
        <authorList>
            <person name="Thakur S."/>
            <person name="Wang P.W."/>
            <person name="Gong Y."/>
            <person name="Weir B.S."/>
            <person name="Guttman D.S."/>
        </authorList>
    </citation>
    <scope>NUCLEOTIDE SEQUENCE [LARGE SCALE GENOMIC DNA]</scope>
    <source>
        <strain evidence="1 2">ICMP4331</strain>
    </source>
</reference>
<evidence type="ECO:0000313" key="1">
    <source>
        <dbReference type="EMBL" id="KPY03641.1"/>
    </source>
</evidence>
<comment type="caution">
    <text evidence="1">The sequence shown here is derived from an EMBL/GenBank/DDBJ whole genome shotgun (WGS) entry which is preliminary data.</text>
</comment>
<proteinExistence type="predicted"/>
<organism evidence="1 2">
    <name type="scientific">Pseudomonas amygdali pv. mori</name>
    <dbReference type="NCBI Taxonomy" id="34065"/>
    <lineage>
        <taxon>Bacteria</taxon>
        <taxon>Pseudomonadati</taxon>
        <taxon>Pseudomonadota</taxon>
        <taxon>Gammaproteobacteria</taxon>
        <taxon>Pseudomonadales</taxon>
        <taxon>Pseudomonadaceae</taxon>
        <taxon>Pseudomonas</taxon>
        <taxon>Pseudomonas amygdali</taxon>
    </lineage>
</organism>
<sequence>MDHSSPFMPLMMASTHMVSMDSIIKGGTESIPANCRAYWLGEKFLPKMAFFNSSEAPSSHAEPSMLLTPMLPARPPSWNSFLVATCNNSCAPKRT</sequence>
<dbReference type="Proteomes" id="UP000050420">
    <property type="component" value="Unassembled WGS sequence"/>
</dbReference>
<dbReference type="EMBL" id="LJQU01000047">
    <property type="protein sequence ID" value="KPY03641.1"/>
    <property type="molecule type" value="Genomic_DNA"/>
</dbReference>
<accession>A0A0Q0AJS0</accession>
<gene>
    <name evidence="1" type="ORF">ALO63_01399</name>
</gene>
<name>A0A0Q0AJS0_PSEA0</name>
<dbReference type="AlphaFoldDB" id="A0A0Q0AJS0"/>
<protein>
    <submittedName>
        <fullName evidence="1">Uncharacterized protein</fullName>
    </submittedName>
</protein>